<protein>
    <submittedName>
        <fullName evidence="1">Uncharacterized protein</fullName>
    </submittedName>
</protein>
<dbReference type="AlphaFoldDB" id="A0AB36CM32"/>
<dbReference type="RefSeq" id="WP_168969863.1">
    <property type="nucleotide sequence ID" value="NZ_JABAFZ010000006.1"/>
</dbReference>
<dbReference type="EMBL" id="JABAFZ010000006">
    <property type="protein sequence ID" value="NME89586.1"/>
    <property type="molecule type" value="Genomic_DNA"/>
</dbReference>
<organism evidence="1 2">
    <name type="scientific">Corynebacterium stationis</name>
    <dbReference type="NCBI Taxonomy" id="1705"/>
    <lineage>
        <taxon>Bacteria</taxon>
        <taxon>Bacillati</taxon>
        <taxon>Actinomycetota</taxon>
        <taxon>Actinomycetes</taxon>
        <taxon>Mycobacteriales</taxon>
        <taxon>Corynebacteriaceae</taxon>
        <taxon>Corynebacterium</taxon>
    </lineage>
</organism>
<comment type="caution">
    <text evidence="1">The sequence shown here is derived from an EMBL/GenBank/DDBJ whole genome shotgun (WGS) entry which is preliminary data.</text>
</comment>
<sequence length="72" mass="8147">MTAKPSNMPPRGQGITALQAVHEEQDLFWEEYGQAVDDVTELYKHYERELTSNPHAAATLVLATVMNLEEME</sequence>
<evidence type="ECO:0000313" key="1">
    <source>
        <dbReference type="EMBL" id="NME89586.1"/>
    </source>
</evidence>
<name>A0AB36CM32_9CORY</name>
<proteinExistence type="predicted"/>
<dbReference type="Proteomes" id="UP000544551">
    <property type="component" value="Unassembled WGS sequence"/>
</dbReference>
<reference evidence="1 2" key="1">
    <citation type="submission" date="2020-04" db="EMBL/GenBank/DDBJ databases">
        <authorList>
            <person name="Hitch T.C.A."/>
            <person name="Wylensek D."/>
            <person name="Clavel T."/>
        </authorList>
    </citation>
    <scope>NUCLEOTIDE SEQUENCE [LARGE SCALE GENOMIC DNA]</scope>
    <source>
        <strain evidence="1 2">BL-383-APC-3D</strain>
    </source>
</reference>
<accession>A0AB36CM32</accession>
<gene>
    <name evidence="1" type="ORF">HF853_07885</name>
</gene>
<evidence type="ECO:0000313" key="2">
    <source>
        <dbReference type="Proteomes" id="UP000544551"/>
    </source>
</evidence>